<dbReference type="InterPro" id="IPR011006">
    <property type="entry name" value="CheY-like_superfamily"/>
</dbReference>
<gene>
    <name evidence="4" type="ORF">SAMN06265377_1140</name>
</gene>
<keyword evidence="1" id="KW-0597">Phosphoprotein</keyword>
<dbReference type="GO" id="GO:0000156">
    <property type="term" value="F:phosphorelay response regulator activity"/>
    <property type="evidence" value="ECO:0007669"/>
    <property type="project" value="TreeGrafter"/>
</dbReference>
<dbReference type="RefSeq" id="WP_097044760.1">
    <property type="nucleotide sequence ID" value="NZ_OBEH01000001.1"/>
</dbReference>
<dbReference type="OrthoDB" id="2168082at2"/>
<dbReference type="SUPFAM" id="SSF52172">
    <property type="entry name" value="CheY-like"/>
    <property type="match status" value="1"/>
</dbReference>
<dbReference type="EMBL" id="OBEH01000001">
    <property type="protein sequence ID" value="SNY95471.1"/>
    <property type="molecule type" value="Genomic_DNA"/>
</dbReference>
<dbReference type="AlphaFoldDB" id="A0A285MIZ5"/>
<dbReference type="InterPro" id="IPR001789">
    <property type="entry name" value="Sig_transdc_resp-reg_receiver"/>
</dbReference>
<reference evidence="5" key="1">
    <citation type="submission" date="2017-09" db="EMBL/GenBank/DDBJ databases">
        <authorList>
            <person name="Varghese N."/>
            <person name="Submissions S."/>
        </authorList>
    </citation>
    <scope>NUCLEOTIDE SEQUENCE [LARGE SCALE GENOMIC DNA]</scope>
    <source>
        <strain evidence="5">DSM 25885</strain>
    </source>
</reference>
<dbReference type="InterPro" id="IPR051271">
    <property type="entry name" value="2C-system_Tx_regulators"/>
</dbReference>
<feature type="domain" description="Response regulatory" evidence="2">
    <location>
        <begin position="5"/>
        <end position="116"/>
    </location>
</feature>
<keyword evidence="5" id="KW-1185">Reference proteome</keyword>
<evidence type="ECO:0000313" key="5">
    <source>
        <dbReference type="Proteomes" id="UP000219048"/>
    </source>
</evidence>
<dbReference type="Proteomes" id="UP000219048">
    <property type="component" value="Unassembled WGS sequence"/>
</dbReference>
<organism evidence="4 5">
    <name type="scientific">Flagellimonas pacifica</name>
    <dbReference type="NCBI Taxonomy" id="1247520"/>
    <lineage>
        <taxon>Bacteria</taxon>
        <taxon>Pseudomonadati</taxon>
        <taxon>Bacteroidota</taxon>
        <taxon>Flavobacteriia</taxon>
        <taxon>Flavobacteriales</taxon>
        <taxon>Flavobacteriaceae</taxon>
        <taxon>Flagellimonas</taxon>
    </lineage>
</organism>
<feature type="modified residue" description="4-aspartylphosphate" evidence="1">
    <location>
        <position position="56"/>
    </location>
</feature>
<dbReference type="PROSITE" id="PS50110">
    <property type="entry name" value="RESPONSE_REGULATORY"/>
    <property type="match status" value="1"/>
</dbReference>
<dbReference type="Pfam" id="PF00072">
    <property type="entry name" value="Response_reg"/>
    <property type="match status" value="1"/>
</dbReference>
<dbReference type="Pfam" id="PF04397">
    <property type="entry name" value="LytTR"/>
    <property type="match status" value="1"/>
</dbReference>
<evidence type="ECO:0000256" key="1">
    <source>
        <dbReference type="PROSITE-ProRule" id="PRU00169"/>
    </source>
</evidence>
<dbReference type="Gene3D" id="2.40.50.1020">
    <property type="entry name" value="LytTr DNA-binding domain"/>
    <property type="match status" value="1"/>
</dbReference>
<sequence length="239" mass="27235">MTDLRVMIVDDEPLAIKVLENYVEQVKQLQLIKTFSNAVDASVFLQENEIDIIFLDINMPILDGLKFLETLHVSPMIVITTAHEEYALKSFELEAIDYLVKPIPFPRFLKAVNRIISLKQGSSSGGGQNTNENPSIFVKIDKKKLQKIFIDEIVVVESLKDYIRIKTTSAKYIIHKTLGSFTDELPSDKFIRIHRSYTIAIDKVEAIEGNSLEIDGIRYTIGRSYLTEAKNRILNDTIQ</sequence>
<evidence type="ECO:0000313" key="4">
    <source>
        <dbReference type="EMBL" id="SNY95471.1"/>
    </source>
</evidence>
<proteinExistence type="predicted"/>
<dbReference type="Gene3D" id="3.40.50.2300">
    <property type="match status" value="1"/>
</dbReference>
<protein>
    <submittedName>
        <fullName evidence="4">Two component transcriptional regulator, LytTR family</fullName>
    </submittedName>
</protein>
<feature type="domain" description="HTH LytTR-type" evidence="3">
    <location>
        <begin position="150"/>
        <end position="235"/>
    </location>
</feature>
<dbReference type="PANTHER" id="PTHR45526">
    <property type="entry name" value="TRANSCRIPTIONAL REGULATORY PROTEIN DPIA"/>
    <property type="match status" value="1"/>
</dbReference>
<evidence type="ECO:0000259" key="2">
    <source>
        <dbReference type="PROSITE" id="PS50110"/>
    </source>
</evidence>
<name>A0A285MIZ5_9FLAO</name>
<dbReference type="PROSITE" id="PS50930">
    <property type="entry name" value="HTH_LYTTR"/>
    <property type="match status" value="1"/>
</dbReference>
<dbReference type="GO" id="GO:0003677">
    <property type="term" value="F:DNA binding"/>
    <property type="evidence" value="ECO:0007669"/>
    <property type="project" value="InterPro"/>
</dbReference>
<dbReference type="SMART" id="SM00448">
    <property type="entry name" value="REC"/>
    <property type="match status" value="1"/>
</dbReference>
<evidence type="ECO:0000259" key="3">
    <source>
        <dbReference type="PROSITE" id="PS50930"/>
    </source>
</evidence>
<dbReference type="SMART" id="SM00850">
    <property type="entry name" value="LytTR"/>
    <property type="match status" value="1"/>
</dbReference>
<dbReference type="PANTHER" id="PTHR45526:SF1">
    <property type="entry name" value="TRANSCRIPTIONAL REGULATORY PROTEIN DCUR-RELATED"/>
    <property type="match status" value="1"/>
</dbReference>
<dbReference type="InterPro" id="IPR007492">
    <property type="entry name" value="LytTR_DNA-bd_dom"/>
</dbReference>
<accession>A0A285MIZ5</accession>